<evidence type="ECO:0000313" key="1">
    <source>
        <dbReference type="EMBL" id="EGD87995.2"/>
    </source>
</evidence>
<dbReference type="HOGENOM" id="CLU_2279457_0_0_1"/>
<proteinExistence type="predicted"/>
<dbReference type="VEuPathDB" id="FungiDB:TERG_04244"/>
<evidence type="ECO:0000313" key="2">
    <source>
        <dbReference type="Proteomes" id="UP000008864"/>
    </source>
</evidence>
<gene>
    <name evidence="1" type="ORF">TERG_04244</name>
</gene>
<protein>
    <submittedName>
        <fullName evidence="1">Uncharacterized protein</fullName>
    </submittedName>
</protein>
<keyword evidence="2" id="KW-1185">Reference proteome</keyword>
<organism evidence="1 2">
    <name type="scientific">Trichophyton rubrum (strain ATCC MYA-4607 / CBS 118892)</name>
    <name type="common">Athlete's foot fungus</name>
    <dbReference type="NCBI Taxonomy" id="559305"/>
    <lineage>
        <taxon>Eukaryota</taxon>
        <taxon>Fungi</taxon>
        <taxon>Dikarya</taxon>
        <taxon>Ascomycota</taxon>
        <taxon>Pezizomycotina</taxon>
        <taxon>Eurotiomycetes</taxon>
        <taxon>Eurotiomycetidae</taxon>
        <taxon>Onygenales</taxon>
        <taxon>Arthrodermataceae</taxon>
        <taxon>Trichophyton</taxon>
    </lineage>
</organism>
<dbReference type="AlphaFoldDB" id="F2SMT4"/>
<dbReference type="EMBL" id="GG700651">
    <property type="protein sequence ID" value="EGD87995.2"/>
    <property type="molecule type" value="Genomic_DNA"/>
</dbReference>
<name>F2SMT4_TRIRC</name>
<dbReference type="InParanoid" id="F2SMT4"/>
<reference evidence="2" key="1">
    <citation type="journal article" date="2012" name="MBio">
        <title>Comparative genome analysis of Trichophyton rubrum and related dermatophytes reveals candidate genes involved in infection.</title>
        <authorList>
            <person name="Martinez D.A."/>
            <person name="Oliver B.G."/>
            <person name="Graeser Y."/>
            <person name="Goldberg J.M."/>
            <person name="Li W."/>
            <person name="Martinez-Rossi N.M."/>
            <person name="Monod M."/>
            <person name="Shelest E."/>
            <person name="Barton R.C."/>
            <person name="Birch E."/>
            <person name="Brakhage A.A."/>
            <person name="Chen Z."/>
            <person name="Gurr S.J."/>
            <person name="Heiman D."/>
            <person name="Heitman J."/>
            <person name="Kosti I."/>
            <person name="Rossi A."/>
            <person name="Saif S."/>
            <person name="Samalova M."/>
            <person name="Saunders C.W."/>
            <person name="Shea T."/>
            <person name="Summerbell R.C."/>
            <person name="Xu J."/>
            <person name="Young S."/>
            <person name="Zeng Q."/>
            <person name="Birren B.W."/>
            <person name="Cuomo C.A."/>
            <person name="White T.C."/>
        </authorList>
    </citation>
    <scope>NUCLEOTIDE SEQUENCE [LARGE SCALE GENOMIC DNA]</scope>
    <source>
        <strain evidence="2">ATCC MYA-4607 / CBS 118892</strain>
    </source>
</reference>
<dbReference type="GeneID" id="71776864"/>
<accession>F2SMT4</accession>
<sequence length="102" mass="11569">MHHYFFTGIIETSQPFLYTAHFQRSPGQELFIPTTALLLPPVKDINADIAVHSIEIGTVVYIAHQSYSTSLPAHVRGSILHRPQKCHNLKTHLRQRPHALLP</sequence>
<dbReference type="RefSeq" id="XP_047604201.1">
    <property type="nucleotide sequence ID" value="XM_047748224.1"/>
</dbReference>
<dbReference type="Proteomes" id="UP000008864">
    <property type="component" value="Unassembled WGS sequence"/>
</dbReference>